<feature type="compositionally biased region" description="Basic and acidic residues" evidence="1">
    <location>
        <begin position="347"/>
        <end position="374"/>
    </location>
</feature>
<feature type="region of interest" description="Disordered" evidence="1">
    <location>
        <begin position="261"/>
        <end position="403"/>
    </location>
</feature>
<name>A0AAE8Y7P9_9CAUD</name>
<dbReference type="EMBL" id="OK040790">
    <property type="protein sequence ID" value="UDL16045.1"/>
    <property type="molecule type" value="Genomic_DNA"/>
</dbReference>
<feature type="compositionally biased region" description="Low complexity" evidence="1">
    <location>
        <begin position="313"/>
        <end position="326"/>
    </location>
</feature>
<dbReference type="RefSeq" id="YP_010755285.1">
    <property type="nucleotide sequence ID" value="NC_073468.1"/>
</dbReference>
<dbReference type="GeneID" id="80019936"/>
<evidence type="ECO:0000313" key="2">
    <source>
        <dbReference type="EMBL" id="UDL16045.1"/>
    </source>
</evidence>
<reference evidence="2" key="1">
    <citation type="submission" date="2021-09" db="EMBL/GenBank/DDBJ databases">
        <authorList>
            <person name="Andersen S.H."/>
            <person name="Beall E.A."/>
            <person name="Cappelle B."/>
            <person name="Falteisek K.J."/>
            <person name="Fenske B.A."/>
            <person name="Gansluckner N.W."/>
            <person name="Gilbertson S.M."/>
            <person name="Krings K.J."/>
            <person name="Mobeck M."/>
            <person name="Odeku J.O."/>
            <person name="Poncelet M.E."/>
            <person name="Rohr J.R."/>
            <person name="Rolands L."/>
            <person name="Whipple C.D."/>
            <person name="Whipple E.M."/>
            <person name="Spring A.M."/>
            <person name="Klyczek K."/>
            <person name="Garlena R.A."/>
            <person name="Russell D.A."/>
            <person name="Pope W.H."/>
            <person name="Jacobs-Sera D."/>
            <person name="Hatfull G.F."/>
        </authorList>
    </citation>
    <scope>NUCLEOTIDE SEQUENCE</scope>
</reference>
<dbReference type="Proteomes" id="UP000827768">
    <property type="component" value="Segment"/>
</dbReference>
<evidence type="ECO:0000256" key="1">
    <source>
        <dbReference type="SAM" id="MobiDB-lite"/>
    </source>
</evidence>
<dbReference type="SUPFAM" id="SSF53300">
    <property type="entry name" value="vWA-like"/>
    <property type="match status" value="1"/>
</dbReference>
<feature type="compositionally biased region" description="Basic and acidic residues" evidence="1">
    <location>
        <begin position="327"/>
        <end position="340"/>
    </location>
</feature>
<sequence>MHIGSRVERLEKSAAWLQVGVAFGELANEWSGRRDLVVYVGEDGGQNIAPAFYDPHRGEIEVDAIKAFGDTVNPALIGDLRDRRELSEWSRAGGLLLHEAMHAKYSTADWEDLYEEAEARYGKARGRAVMEVYKLLEEPRIESRGVRDWPRDKAYLRTSALWIVSQATEEKRDDQGNVIPMELDLPSVALLILGRVDAGVLKKTDVRKLRKLVEDQWGKSVLEQIRVLWKEFQFLNDDNHKQLGRMLEISKIILDTLPEPPKKAKEAEQQANAEDGDGQQSGQSGQSGSGQSGSGQSQGQGGDEMSDEEKAAAEALGKALADAMADAQDKAQHGGAREAQDEAEQIEGEKRQAERNENQRRREENRKQADKTFGEDAPQQGSRSNSYDYGMERGRSRSTVAKRRDATAVEVSAAGRLSRALAKAKYRDREARRVRQDLPPGRLHGGASMRVEAARAQGQTGTGFDPFRRTKRTHVDDPRLSVGIMCDISGSMGGTMEPMAVATWTVAEAVRRLPDAKAASVYFGQGIFPTLKPGERLRQVTVYTAPDGGHQFDAAFRALDGGLELLDGTGARLLVVCSDGIFEDAQVQAVKKWLQQCRKNGVGVVWLGLKDGYAQDYCKEAGSGVEYVDISSGPVTDAANVIGRAMEKALTAAGAGR</sequence>
<proteinExistence type="predicted"/>
<organism evidence="2 3">
    <name type="scientific">Microbacterium phage Pumpernickel</name>
    <dbReference type="NCBI Taxonomy" id="2885983"/>
    <lineage>
        <taxon>Viruses</taxon>
        <taxon>Duplodnaviria</taxon>
        <taxon>Heunggongvirae</taxon>
        <taxon>Uroviricota</taxon>
        <taxon>Caudoviricetes</taxon>
        <taxon>Pumpernickelvirus</taxon>
        <taxon>Pumpernickelvirus pumpernickel</taxon>
    </lineage>
</organism>
<dbReference type="InterPro" id="IPR036465">
    <property type="entry name" value="vWFA_dom_sf"/>
</dbReference>
<accession>A0AAE8Y7P9</accession>
<protein>
    <submittedName>
        <fullName evidence="2">AAA-ATPase</fullName>
    </submittedName>
</protein>
<keyword evidence="3" id="KW-1185">Reference proteome</keyword>
<dbReference type="CDD" id="cd00198">
    <property type="entry name" value="vWFA"/>
    <property type="match status" value="1"/>
</dbReference>
<feature type="compositionally biased region" description="Gly residues" evidence="1">
    <location>
        <begin position="285"/>
        <end position="302"/>
    </location>
</feature>
<evidence type="ECO:0000313" key="3">
    <source>
        <dbReference type="Proteomes" id="UP000827768"/>
    </source>
</evidence>
<gene>
    <name evidence="2" type="primary">295</name>
    <name evidence="2" type="ORF">SEA_PUMPERNICKEL_295</name>
</gene>
<dbReference type="KEGG" id="vg:80019936"/>
<dbReference type="Gene3D" id="3.40.50.410">
    <property type="entry name" value="von Willebrand factor, type A domain"/>
    <property type="match status" value="1"/>
</dbReference>